<dbReference type="GO" id="GO:0004842">
    <property type="term" value="F:ubiquitin-protein transferase activity"/>
    <property type="evidence" value="ECO:0007669"/>
    <property type="project" value="InterPro"/>
</dbReference>
<dbReference type="Proteomes" id="UP000694844">
    <property type="component" value="Chromosome 4"/>
</dbReference>
<dbReference type="Pfam" id="PF02825">
    <property type="entry name" value="WWE"/>
    <property type="match status" value="1"/>
</dbReference>
<dbReference type="GO" id="GO:0005737">
    <property type="term" value="C:cytoplasm"/>
    <property type="evidence" value="ECO:0007669"/>
    <property type="project" value="TreeGrafter"/>
</dbReference>
<dbReference type="InterPro" id="IPR004170">
    <property type="entry name" value="WWE_dom"/>
</dbReference>
<evidence type="ECO:0000256" key="1">
    <source>
        <dbReference type="SAM" id="MobiDB-lite"/>
    </source>
</evidence>
<dbReference type="KEGG" id="cvn:111130205"/>
<name>A0A8B8DYN2_CRAVI</name>
<dbReference type="GO" id="GO:0016567">
    <property type="term" value="P:protein ubiquitination"/>
    <property type="evidence" value="ECO:0007669"/>
    <property type="project" value="InterPro"/>
</dbReference>
<dbReference type="Gene3D" id="2.30.30.40">
    <property type="entry name" value="SH3 Domains"/>
    <property type="match status" value="2"/>
</dbReference>
<feature type="region of interest" description="Disordered" evidence="1">
    <location>
        <begin position="295"/>
        <end position="324"/>
    </location>
</feature>
<dbReference type="SUPFAM" id="SSF159034">
    <property type="entry name" value="Mib/herc2 domain-like"/>
    <property type="match status" value="2"/>
</dbReference>
<dbReference type="Pfam" id="PF06701">
    <property type="entry name" value="MIB_HERC2"/>
    <property type="match status" value="1"/>
</dbReference>
<evidence type="ECO:0000313" key="5">
    <source>
        <dbReference type="Proteomes" id="UP000694844"/>
    </source>
</evidence>
<evidence type="ECO:0000259" key="4">
    <source>
        <dbReference type="PROSITE" id="PS51416"/>
    </source>
</evidence>
<dbReference type="CDD" id="cd00198">
    <property type="entry name" value="vWFA"/>
    <property type="match status" value="1"/>
</dbReference>
<evidence type="ECO:0000259" key="3">
    <source>
        <dbReference type="PROSITE" id="PS50918"/>
    </source>
</evidence>
<feature type="domain" description="VWFA" evidence="2">
    <location>
        <begin position="35"/>
        <end position="232"/>
    </location>
</feature>
<gene>
    <name evidence="6" type="primary">LOC111130205</name>
</gene>
<dbReference type="InterPro" id="IPR037252">
    <property type="entry name" value="Mib_Herc2_sf"/>
</dbReference>
<feature type="domain" description="MIB/HERC2" evidence="4">
    <location>
        <begin position="370"/>
        <end position="443"/>
    </location>
</feature>
<dbReference type="Gene3D" id="3.30.720.50">
    <property type="match status" value="1"/>
</dbReference>
<evidence type="ECO:0000313" key="6">
    <source>
        <dbReference type="RefSeq" id="XP_022332693.1"/>
    </source>
</evidence>
<dbReference type="Gene3D" id="3.40.50.410">
    <property type="entry name" value="von Willebrand factor, type A domain"/>
    <property type="match status" value="1"/>
</dbReference>
<reference evidence="6" key="1">
    <citation type="submission" date="2025-08" db="UniProtKB">
        <authorList>
            <consortium name="RefSeq"/>
        </authorList>
    </citation>
    <scope>IDENTIFICATION</scope>
    <source>
        <tissue evidence="6">Whole sample</tissue>
    </source>
</reference>
<dbReference type="OrthoDB" id="438049at2759"/>
<dbReference type="AlphaFoldDB" id="A0A8B8DYN2"/>
<dbReference type="PANTHER" id="PTHR24202:SF4">
    <property type="entry name" value="E3 UBIQUITIN-PROTEIN LIGASE MIB2-RELATED"/>
    <property type="match status" value="1"/>
</dbReference>
<feature type="domain" description="WWE" evidence="3">
    <location>
        <begin position="516"/>
        <end position="594"/>
    </location>
</feature>
<keyword evidence="5" id="KW-1185">Reference proteome</keyword>
<evidence type="ECO:0000259" key="2">
    <source>
        <dbReference type="PROSITE" id="PS50234"/>
    </source>
</evidence>
<dbReference type="InterPro" id="IPR037197">
    <property type="entry name" value="WWE_dom_sf"/>
</dbReference>
<dbReference type="RefSeq" id="XP_022332693.1">
    <property type="nucleotide sequence ID" value="XM_022476985.1"/>
</dbReference>
<dbReference type="PROSITE" id="PS50918">
    <property type="entry name" value="WWE"/>
    <property type="match status" value="1"/>
</dbReference>
<dbReference type="GeneID" id="111130205"/>
<dbReference type="InterPro" id="IPR036465">
    <property type="entry name" value="vWFA_dom_sf"/>
</dbReference>
<dbReference type="SUPFAM" id="SSF53300">
    <property type="entry name" value="vWA-like"/>
    <property type="match status" value="1"/>
</dbReference>
<dbReference type="PROSITE" id="PS51416">
    <property type="entry name" value="MIB_HERC2"/>
    <property type="match status" value="2"/>
</dbReference>
<dbReference type="PANTHER" id="PTHR24202">
    <property type="entry name" value="E3 UBIQUITIN-PROTEIN LIGASE MIB2"/>
    <property type="match status" value="1"/>
</dbReference>
<proteinExistence type="predicted"/>
<dbReference type="GO" id="GO:0046872">
    <property type="term" value="F:metal ion binding"/>
    <property type="evidence" value="ECO:0007669"/>
    <property type="project" value="InterPro"/>
</dbReference>
<feature type="domain" description="MIB/HERC2" evidence="4">
    <location>
        <begin position="295"/>
        <end position="371"/>
    </location>
</feature>
<sequence>MAEGFVDVQELWIQQADVDAQNNRDLRHQHGMGPYNIFILDTSSYIGEDGMNEIKETFATLMKEYTKQSDIDENIAVIVCGRRTRFLRYFSNQYEDMSHCLDQLEFGGGCPLAAAVILASRSLQNGRTYIINEYNIHPRLILVSAGRSTDYTMTESVEPEESIEPDEDKKLLSVSRDLGRIYPIFCIPVGRSPNMTILEFISGQSRGGKIVCSNNAAQLAKLSVNMTIASKLPFTINNDGNDRERILTSLACTFPDRDFTENDQKDICEICLQKSLYRPIGDIYSEIEKEDDVCQERDPRMPPLGARVNRGRDWKWGDQDKNGPGTVVGHLRQDGWLNVQWDRNLGSTRGYRYGSTRDEGDKYDVKVCDEPRILENEIIAPGCLVTRGADWSYDDQDGGAGNIGSVVRVKNCGLVLVRWTNGNIKDYSYGYHGEFDLQICDPLSLETKKFLQKQMESQAALNYYQGCTDSENGSSLSKSVDTDFGKTSLGDSSVKSILPVKKGKYFKNEKGEQPSDIETNCMKPPGSSNQWLWKGTEGKWNSYSTEMNDRLNKCFKRAPKSTVVVTIQGQSYRVVMAKRVQIKLTTRETFEVKLVQNE</sequence>
<accession>A0A8B8DYN2</accession>
<organism evidence="5 6">
    <name type="scientific">Crassostrea virginica</name>
    <name type="common">Eastern oyster</name>
    <dbReference type="NCBI Taxonomy" id="6565"/>
    <lineage>
        <taxon>Eukaryota</taxon>
        <taxon>Metazoa</taxon>
        <taxon>Spiralia</taxon>
        <taxon>Lophotrochozoa</taxon>
        <taxon>Mollusca</taxon>
        <taxon>Bivalvia</taxon>
        <taxon>Autobranchia</taxon>
        <taxon>Pteriomorphia</taxon>
        <taxon>Ostreida</taxon>
        <taxon>Ostreoidea</taxon>
        <taxon>Ostreidae</taxon>
        <taxon>Crassostrea</taxon>
    </lineage>
</organism>
<protein>
    <submittedName>
        <fullName evidence="6">Uncharacterized protein LOC111130205</fullName>
    </submittedName>
</protein>
<dbReference type="InterPro" id="IPR002035">
    <property type="entry name" value="VWF_A"/>
</dbReference>
<feature type="compositionally biased region" description="Basic and acidic residues" evidence="1">
    <location>
        <begin position="310"/>
        <end position="321"/>
    </location>
</feature>
<dbReference type="InterPro" id="IPR010606">
    <property type="entry name" value="Mib_Herc2"/>
</dbReference>
<dbReference type="SUPFAM" id="SSF117839">
    <property type="entry name" value="WWE domain"/>
    <property type="match status" value="1"/>
</dbReference>
<dbReference type="PROSITE" id="PS50234">
    <property type="entry name" value="VWFA"/>
    <property type="match status" value="1"/>
</dbReference>
<dbReference type="SMART" id="SM00327">
    <property type="entry name" value="VWA"/>
    <property type="match status" value="1"/>
</dbReference>